<dbReference type="Pfam" id="PF16903">
    <property type="entry name" value="Capsid_N"/>
    <property type="match status" value="1"/>
</dbReference>
<dbReference type="Pfam" id="PF04451">
    <property type="entry name" value="Capsid_NCLDV"/>
    <property type="match status" value="1"/>
</dbReference>
<dbReference type="Gene3D" id="2.70.9.10">
    <property type="entry name" value="Adenovirus Type 2 Hexon, domain 4"/>
    <property type="match status" value="1"/>
</dbReference>
<evidence type="ECO:0008006" key="4">
    <source>
        <dbReference type="Google" id="ProtNLM"/>
    </source>
</evidence>
<evidence type="ECO:0000259" key="2">
    <source>
        <dbReference type="Pfam" id="PF16903"/>
    </source>
</evidence>
<evidence type="ECO:0000259" key="1">
    <source>
        <dbReference type="Pfam" id="PF04451"/>
    </source>
</evidence>
<feature type="domain" description="Major capsid protein C-terminal" evidence="1">
    <location>
        <begin position="309"/>
        <end position="563"/>
    </location>
</feature>
<feature type="domain" description="Major capsid protein N-terminal" evidence="2">
    <location>
        <begin position="25"/>
        <end position="237"/>
    </location>
</feature>
<name>A0A6C0L0A0_9ZZZZ</name>
<proteinExistence type="predicted"/>
<dbReference type="AlphaFoldDB" id="A0A6C0L0A0"/>
<accession>A0A6C0L0A0</accession>
<dbReference type="EMBL" id="MN741006">
    <property type="protein sequence ID" value="QHU22350.1"/>
    <property type="molecule type" value="Genomic_DNA"/>
</dbReference>
<sequence length="568" mass="66343">MPGGLLNLIAYGNQNIILNGNPKKTFFKSVYMKHTNFGIQKFRLDYQGARDIDPNNDSVYRFKIPRNAELLLDSYLCFTLPDIWSPIWPPIEVGDIWKPYHFKWINNIGTSLIKTVKVMIGTQLIQEYPGEYIRCVVERDFSEAKKKIFDTMTGNIQEIHSPEIYNIDFVNNYPNAIYRQTDQEPSIRGRKIYVPLNPWFMNNTQMSVPLVALQYNELTIEITLKPIKEMFTINNVAEITNLDESYITKDSNLFTRIQPNFSDDRHLLYRFLQPPASLELYESDYGNKITNWNADVHLISNYCFLTKEESTVFALNEQKYLMKDVKYNIHYNLAGTNKVKIDTNALVSSWMWFFRRSDAYERNQWSNYTNWKTINKPSTLLESSDIGATVDISGYQNSVTPSENVIYNDEANRRTDIEYVNNLFTPVFSQENEKYILQNFSILLDGKYREVNLDAGIYNYLEPYRASNLSNDIGLYCYNFGINTTDMYQPSGAINLSRFNKIEFEITTIEPQIDPSAEFFTICDENGQIIGVSKDRSQYLYTYEMHLFEERYNILRFLSGNGGLLYAR</sequence>
<reference evidence="3" key="1">
    <citation type="journal article" date="2020" name="Nature">
        <title>Giant virus diversity and host interactions through global metagenomics.</title>
        <authorList>
            <person name="Schulz F."/>
            <person name="Roux S."/>
            <person name="Paez-Espino D."/>
            <person name="Jungbluth S."/>
            <person name="Walsh D.A."/>
            <person name="Denef V.J."/>
            <person name="McMahon K.D."/>
            <person name="Konstantinidis K.T."/>
            <person name="Eloe-Fadrosh E.A."/>
            <person name="Kyrpides N.C."/>
            <person name="Woyke T."/>
        </authorList>
    </citation>
    <scope>NUCLEOTIDE SEQUENCE</scope>
    <source>
        <strain evidence="3">GVMAG-S-ERX555907-102</strain>
    </source>
</reference>
<dbReference type="InterPro" id="IPR031654">
    <property type="entry name" value="Capsid_N"/>
</dbReference>
<dbReference type="Gene3D" id="2.70.9.20">
    <property type="entry name" value="Major capsid protein Vp54"/>
    <property type="match status" value="1"/>
</dbReference>
<dbReference type="InterPro" id="IPR038519">
    <property type="entry name" value="MCP_C_sf"/>
</dbReference>
<dbReference type="InterPro" id="IPR007542">
    <property type="entry name" value="MCP_C"/>
</dbReference>
<dbReference type="SUPFAM" id="SSF49749">
    <property type="entry name" value="Group II dsDNA viruses VP"/>
    <property type="match status" value="2"/>
</dbReference>
<dbReference type="GO" id="GO:0005198">
    <property type="term" value="F:structural molecule activity"/>
    <property type="evidence" value="ECO:0007669"/>
    <property type="project" value="InterPro"/>
</dbReference>
<protein>
    <recommendedName>
        <fullName evidence="4">Major capsid protein N-terminal domain-containing protein</fullName>
    </recommendedName>
</protein>
<evidence type="ECO:0000313" key="3">
    <source>
        <dbReference type="EMBL" id="QHU22350.1"/>
    </source>
</evidence>
<dbReference type="InterPro" id="IPR016112">
    <property type="entry name" value="VP_dsDNA_II"/>
</dbReference>
<organism evidence="3">
    <name type="scientific">viral metagenome</name>
    <dbReference type="NCBI Taxonomy" id="1070528"/>
    <lineage>
        <taxon>unclassified sequences</taxon>
        <taxon>metagenomes</taxon>
        <taxon>organismal metagenomes</taxon>
    </lineage>
</organism>